<comment type="pathway">
    <text evidence="1 8">Purine metabolism; 7-cyano-7-deazaguanine biosynthesis.</text>
</comment>
<evidence type="ECO:0000313" key="12">
    <source>
        <dbReference type="Proteomes" id="UP000002432"/>
    </source>
</evidence>
<dbReference type="GO" id="GO:0008616">
    <property type="term" value="P:tRNA queuosine(34) biosynthetic process"/>
    <property type="evidence" value="ECO:0007669"/>
    <property type="project" value="UniProtKB-KW"/>
</dbReference>
<dbReference type="PANTHER" id="PTHR12589:SF7">
    <property type="entry name" value="6-PYRUVOYL TETRAHYDROBIOPTERIN SYNTHASE"/>
    <property type="match status" value="1"/>
</dbReference>
<keyword evidence="12" id="KW-1185">Reference proteome</keyword>
<keyword evidence="5 8" id="KW-0862">Zinc</keyword>
<accession>Q1IPI9</accession>
<dbReference type="SUPFAM" id="SSF55620">
    <property type="entry name" value="Tetrahydrobiopterin biosynthesis enzymes-like"/>
    <property type="match status" value="1"/>
</dbReference>
<dbReference type="GO" id="GO:0006729">
    <property type="term" value="P:tetrahydrobiopterin biosynthetic process"/>
    <property type="evidence" value="ECO:0007669"/>
    <property type="project" value="InterPro"/>
</dbReference>
<dbReference type="KEGG" id="aba:Acid345_2210"/>
<dbReference type="PROSITE" id="PS00987">
    <property type="entry name" value="PTPS_1"/>
    <property type="match status" value="1"/>
</dbReference>
<name>Q1IPI9_KORVE</name>
<dbReference type="HOGENOM" id="CLU_111016_2_0_0"/>
<organism evidence="11 12">
    <name type="scientific">Koribacter versatilis (strain Ellin345)</name>
    <dbReference type="NCBI Taxonomy" id="204669"/>
    <lineage>
        <taxon>Bacteria</taxon>
        <taxon>Pseudomonadati</taxon>
        <taxon>Acidobacteriota</taxon>
        <taxon>Terriglobia</taxon>
        <taxon>Terriglobales</taxon>
        <taxon>Candidatus Korobacteraceae</taxon>
        <taxon>Candidatus Korobacter</taxon>
    </lineage>
</organism>
<feature type="binding site" evidence="10">
    <location>
        <position position="42"/>
    </location>
    <ligand>
        <name>Zn(2+)</name>
        <dbReference type="ChEBI" id="CHEBI:29105"/>
    </ligand>
</feature>
<sequence length="137" mass="15906">MVVYLTRKSEFSASHHYHNPDFTAEENLRVFGKCNNSNGHGHNYTLEVTVKGTVDATTGFVVDLKQLKEIMNREVVDAMDHRYLNHEVPEFKSQIPTTENIAIAIWKRLEGKLHVAKLHRVRLYEMHDLWVDYLGEA</sequence>
<dbReference type="EMBL" id="CP000360">
    <property type="protein sequence ID" value="ABF41211.1"/>
    <property type="molecule type" value="Genomic_DNA"/>
</dbReference>
<dbReference type="EnsemblBacteria" id="ABF41211">
    <property type="protein sequence ID" value="ABF41211"/>
    <property type="gene ID" value="Acid345_2210"/>
</dbReference>
<comment type="catalytic activity">
    <reaction evidence="7 8">
        <text>7,8-dihydroneopterin 3'-triphosphate + H2O = 6-carboxy-5,6,7,8-tetrahydropterin + triphosphate + acetaldehyde + 2 H(+)</text>
        <dbReference type="Rhea" id="RHEA:27966"/>
        <dbReference type="ChEBI" id="CHEBI:15343"/>
        <dbReference type="ChEBI" id="CHEBI:15377"/>
        <dbReference type="ChEBI" id="CHEBI:15378"/>
        <dbReference type="ChEBI" id="CHEBI:18036"/>
        <dbReference type="ChEBI" id="CHEBI:58462"/>
        <dbReference type="ChEBI" id="CHEBI:61032"/>
        <dbReference type="EC" id="4.1.2.50"/>
    </reaction>
</comment>
<comment type="similarity">
    <text evidence="2 8">Belongs to the PTPS family. QueD subfamily.</text>
</comment>
<dbReference type="FunFam" id="3.30.479.10:FF:000003">
    <property type="entry name" value="6-pyruvoyl tetrahydrobiopterin synthase"/>
    <property type="match status" value="1"/>
</dbReference>
<dbReference type="PANTHER" id="PTHR12589">
    <property type="entry name" value="PYRUVOYL TETRAHYDROBIOPTERIN SYNTHASE"/>
    <property type="match status" value="1"/>
</dbReference>
<dbReference type="RefSeq" id="WP_011523012.1">
    <property type="nucleotide sequence ID" value="NC_008009.1"/>
</dbReference>
<keyword evidence="6 8" id="KW-0456">Lyase</keyword>
<feature type="binding site" evidence="10">
    <location>
        <position position="40"/>
    </location>
    <ligand>
        <name>Zn(2+)</name>
        <dbReference type="ChEBI" id="CHEBI:29105"/>
    </ligand>
</feature>
<dbReference type="GO" id="GO:0003874">
    <property type="term" value="F:6-pyruvoyltetrahydropterin synthase activity"/>
    <property type="evidence" value="ECO:0007669"/>
    <property type="project" value="InterPro"/>
</dbReference>
<feature type="binding site" evidence="10">
    <location>
        <position position="15"/>
    </location>
    <ligand>
        <name>Zn(2+)</name>
        <dbReference type="ChEBI" id="CHEBI:29105"/>
    </ligand>
</feature>
<feature type="active site" description="Proton acceptor" evidence="9">
    <location>
        <position position="34"/>
    </location>
</feature>
<evidence type="ECO:0000256" key="8">
    <source>
        <dbReference type="PIRNR" id="PIRNR006113"/>
    </source>
</evidence>
<evidence type="ECO:0000256" key="10">
    <source>
        <dbReference type="PIRSR" id="PIRSR006113-2"/>
    </source>
</evidence>
<comment type="cofactor">
    <cofactor evidence="8 10">
        <name>Zn(2+)</name>
        <dbReference type="ChEBI" id="CHEBI:29105"/>
    </cofactor>
    <text evidence="8 10">Binds 1 zinc ion per subunit.</text>
</comment>
<reference evidence="11 12" key="1">
    <citation type="journal article" date="2009" name="Appl. Environ. Microbiol.">
        <title>Three genomes from the phylum Acidobacteria provide insight into the lifestyles of these microorganisms in soils.</title>
        <authorList>
            <person name="Ward N.L."/>
            <person name="Challacombe J.F."/>
            <person name="Janssen P.H."/>
            <person name="Henrissat B."/>
            <person name="Coutinho P.M."/>
            <person name="Wu M."/>
            <person name="Xie G."/>
            <person name="Haft D.H."/>
            <person name="Sait M."/>
            <person name="Badger J."/>
            <person name="Barabote R.D."/>
            <person name="Bradley B."/>
            <person name="Brettin T.S."/>
            <person name="Brinkac L.M."/>
            <person name="Bruce D."/>
            <person name="Creasy T."/>
            <person name="Daugherty S.C."/>
            <person name="Davidsen T.M."/>
            <person name="DeBoy R.T."/>
            <person name="Detter J.C."/>
            <person name="Dodson R.J."/>
            <person name="Durkin A.S."/>
            <person name="Ganapathy A."/>
            <person name="Gwinn-Giglio M."/>
            <person name="Han C.S."/>
            <person name="Khouri H."/>
            <person name="Kiss H."/>
            <person name="Kothari S.P."/>
            <person name="Madupu R."/>
            <person name="Nelson K.E."/>
            <person name="Nelson W.C."/>
            <person name="Paulsen I."/>
            <person name="Penn K."/>
            <person name="Ren Q."/>
            <person name="Rosovitz M.J."/>
            <person name="Selengut J.D."/>
            <person name="Shrivastava S."/>
            <person name="Sullivan S.A."/>
            <person name="Tapia R."/>
            <person name="Thompson L.S."/>
            <person name="Watkins K.L."/>
            <person name="Yang Q."/>
            <person name="Yu C."/>
            <person name="Zafar N."/>
            <person name="Zhou L."/>
            <person name="Kuske C.R."/>
        </authorList>
    </citation>
    <scope>NUCLEOTIDE SEQUENCE [LARGE SCALE GENOMIC DNA]</scope>
    <source>
        <strain evidence="11 12">Ellin345</strain>
    </source>
</reference>
<evidence type="ECO:0000313" key="11">
    <source>
        <dbReference type="EMBL" id="ABF41211.1"/>
    </source>
</evidence>
<dbReference type="PIRSF" id="PIRSF006113">
    <property type="entry name" value="PTP_synth"/>
    <property type="match status" value="1"/>
</dbReference>
<evidence type="ECO:0000256" key="2">
    <source>
        <dbReference type="ARBA" id="ARBA00008900"/>
    </source>
</evidence>
<evidence type="ECO:0000256" key="3">
    <source>
        <dbReference type="ARBA" id="ARBA00018141"/>
    </source>
</evidence>
<proteinExistence type="inferred from homology"/>
<dbReference type="Gene3D" id="3.30.479.10">
    <property type="entry name" value="6-pyruvoyl tetrahydropterin synthase/QueD"/>
    <property type="match status" value="1"/>
</dbReference>
<dbReference type="eggNOG" id="COG0720">
    <property type="taxonomic scope" value="Bacteria"/>
</dbReference>
<dbReference type="AlphaFoldDB" id="Q1IPI9"/>
<dbReference type="OrthoDB" id="9804698at2"/>
<dbReference type="GO" id="GO:0070497">
    <property type="term" value="F:6-carboxytetrahydropterin synthase activity"/>
    <property type="evidence" value="ECO:0007669"/>
    <property type="project" value="UniProtKB-EC"/>
</dbReference>
<protein>
    <recommendedName>
        <fullName evidence="3 8">6-carboxy-5,6,7,8-tetrahydropterin synthase</fullName>
        <ecNumber evidence="8">4.-.-.-</ecNumber>
    </recommendedName>
</protein>
<dbReference type="UniPathway" id="UPA00391"/>
<evidence type="ECO:0000256" key="4">
    <source>
        <dbReference type="ARBA" id="ARBA00022723"/>
    </source>
</evidence>
<dbReference type="InterPro" id="IPR038418">
    <property type="entry name" value="6-PTP_synth/QueD_sf"/>
</dbReference>
<dbReference type="Proteomes" id="UP000002432">
    <property type="component" value="Chromosome"/>
</dbReference>
<feature type="active site" description="Charge relay system" evidence="9">
    <location>
        <position position="125"/>
    </location>
</feature>
<dbReference type="InterPro" id="IPR007115">
    <property type="entry name" value="6-PTP_synth/QueD"/>
</dbReference>
<dbReference type="Pfam" id="PF01242">
    <property type="entry name" value="PTPS"/>
    <property type="match status" value="1"/>
</dbReference>
<dbReference type="STRING" id="204669.Acid345_2210"/>
<keyword evidence="4 8" id="KW-0479">Metal-binding</keyword>
<feature type="active site" description="Charge relay system" evidence="9">
    <location>
        <position position="81"/>
    </location>
</feature>
<dbReference type="InterPro" id="IPR022470">
    <property type="entry name" value="PTPS_Cys_AS"/>
</dbReference>
<evidence type="ECO:0000256" key="5">
    <source>
        <dbReference type="ARBA" id="ARBA00022833"/>
    </source>
</evidence>
<dbReference type="GO" id="GO:0046872">
    <property type="term" value="F:metal ion binding"/>
    <property type="evidence" value="ECO:0007669"/>
    <property type="project" value="UniProtKB-KW"/>
</dbReference>
<evidence type="ECO:0000256" key="6">
    <source>
        <dbReference type="ARBA" id="ARBA00023239"/>
    </source>
</evidence>
<gene>
    <name evidence="11" type="ordered locus">Acid345_2210</name>
</gene>
<dbReference type="EC" id="4.-.-.-" evidence="8"/>
<evidence type="ECO:0000256" key="1">
    <source>
        <dbReference type="ARBA" id="ARBA00005061"/>
    </source>
</evidence>
<keyword evidence="8" id="KW-0671">Queuosine biosynthesis</keyword>
<evidence type="ECO:0000256" key="7">
    <source>
        <dbReference type="ARBA" id="ARBA00048807"/>
    </source>
</evidence>
<evidence type="ECO:0000256" key="9">
    <source>
        <dbReference type="PIRSR" id="PIRSR006113-1"/>
    </source>
</evidence>